<dbReference type="AlphaFoldDB" id="A0A267EK79"/>
<dbReference type="OrthoDB" id="10013155at2759"/>
<evidence type="ECO:0000313" key="4">
    <source>
        <dbReference type="Proteomes" id="UP000215902"/>
    </source>
</evidence>
<dbReference type="PANTHER" id="PTHR21707:SF42">
    <property type="entry name" value="FLAGELLUM-ASSOCIATED COILED-COIL DOMAIN-CONTAINING PROTEIN 1"/>
    <property type="match status" value="1"/>
</dbReference>
<evidence type="ECO:0000256" key="1">
    <source>
        <dbReference type="SAM" id="Coils"/>
    </source>
</evidence>
<proteinExistence type="predicted"/>
<evidence type="ECO:0000256" key="2">
    <source>
        <dbReference type="SAM" id="MobiDB-lite"/>
    </source>
</evidence>
<keyword evidence="4" id="KW-1185">Reference proteome</keyword>
<feature type="compositionally biased region" description="Basic and acidic residues" evidence="2">
    <location>
        <begin position="496"/>
        <end position="512"/>
    </location>
</feature>
<feature type="coiled-coil region" evidence="1">
    <location>
        <begin position="314"/>
        <end position="397"/>
    </location>
</feature>
<dbReference type="GO" id="GO:0005737">
    <property type="term" value="C:cytoplasm"/>
    <property type="evidence" value="ECO:0007669"/>
    <property type="project" value="TreeGrafter"/>
</dbReference>
<feature type="region of interest" description="Disordered" evidence="2">
    <location>
        <begin position="474"/>
        <end position="512"/>
    </location>
</feature>
<dbReference type="Gene3D" id="1.20.5.490">
    <property type="entry name" value="Single helix bin"/>
    <property type="match status" value="1"/>
</dbReference>
<dbReference type="PANTHER" id="PTHR21707">
    <property type="entry name" value="FLAGELLUM-ASSOCIATED COILED-COIL DOMAIN-CONTAINING PROTEIN 1"/>
    <property type="match status" value="1"/>
</dbReference>
<feature type="coiled-coil region" evidence="1">
    <location>
        <begin position="144"/>
        <end position="238"/>
    </location>
</feature>
<sequence>MSSTATATASNALADAKLSSSFACINRRTPVRAAWSDTRHRVKTAPSEKPANYLAGLVTPSLLVVSEPVRRHCATASLPLRHQQHQQQHQQQQLGEVPTSEESALPKTAPPASRTFQLGPGFQLTRSRDRVLVTLDSDQLFTARQQKAETVAKQSRTVEEAQRDALVGQMQKHLDSLVVMLEEERLKRREEIEALTAEMQEKLEAQSQAHEGRIIDLLAQHQTAVQQVEKERQEQAQEAETKYTLMRKELESQIAYLKSSFDTFKDSYTKDLDEKWRKKEAELIAEGEARAKRLVDEATSELLKEREAEVEALKTSHNSELQKLQLEHEKELSELHNRYSDMEGTVQRLNSATRDLVAKEEKVKSLTSQLESRENEVASLERNLANTRSELAAFKARLDERVRLVDEKYKARMATMRLEAVDLRKAYITKCEQLVESRKTEDTKLGERVYKSKEIMRDVIKARHRVEVSMAALDPSEEDLPPMPFDRRFSQPTTVNERELAVRSAGHHEDDF</sequence>
<gene>
    <name evidence="3" type="ORF">BOX15_Mlig023567g1</name>
</gene>
<reference evidence="3 4" key="1">
    <citation type="submission" date="2017-06" db="EMBL/GenBank/DDBJ databases">
        <title>A platform for efficient transgenesis in Macrostomum lignano, a flatworm model organism for stem cell research.</title>
        <authorList>
            <person name="Berezikov E."/>
        </authorList>
    </citation>
    <scope>NUCLEOTIDE SEQUENCE [LARGE SCALE GENOMIC DNA]</scope>
    <source>
        <strain evidence="3">DV1</strain>
        <tissue evidence="3">Whole organism</tissue>
    </source>
</reference>
<evidence type="ECO:0000313" key="3">
    <source>
        <dbReference type="EMBL" id="PAA61307.1"/>
    </source>
</evidence>
<accession>A0A267EK79</accession>
<protein>
    <submittedName>
        <fullName evidence="3">Uncharacterized protein</fullName>
    </submittedName>
</protein>
<organism evidence="3 4">
    <name type="scientific">Macrostomum lignano</name>
    <dbReference type="NCBI Taxonomy" id="282301"/>
    <lineage>
        <taxon>Eukaryota</taxon>
        <taxon>Metazoa</taxon>
        <taxon>Spiralia</taxon>
        <taxon>Lophotrochozoa</taxon>
        <taxon>Platyhelminthes</taxon>
        <taxon>Rhabditophora</taxon>
        <taxon>Macrostomorpha</taxon>
        <taxon>Macrostomida</taxon>
        <taxon>Macrostomidae</taxon>
        <taxon>Macrostomum</taxon>
    </lineage>
</organism>
<dbReference type="InterPro" id="IPR026674">
    <property type="entry name" value="FLACC1"/>
</dbReference>
<name>A0A267EK79_9PLAT</name>
<keyword evidence="1" id="KW-0175">Coiled coil</keyword>
<comment type="caution">
    <text evidence="3">The sequence shown here is derived from an EMBL/GenBank/DDBJ whole genome shotgun (WGS) entry which is preliminary data.</text>
</comment>
<feature type="region of interest" description="Disordered" evidence="2">
    <location>
        <begin position="80"/>
        <end position="119"/>
    </location>
</feature>
<dbReference type="Proteomes" id="UP000215902">
    <property type="component" value="Unassembled WGS sequence"/>
</dbReference>
<dbReference type="EMBL" id="NIVC01002048">
    <property type="protein sequence ID" value="PAA61307.1"/>
    <property type="molecule type" value="Genomic_DNA"/>
</dbReference>